<organism evidence="6 7">
    <name type="scientific">Mesorhizobium alhagi CCNWXJ12-2</name>
    <dbReference type="NCBI Taxonomy" id="1107882"/>
    <lineage>
        <taxon>Bacteria</taxon>
        <taxon>Pseudomonadati</taxon>
        <taxon>Pseudomonadota</taxon>
        <taxon>Alphaproteobacteria</taxon>
        <taxon>Hyphomicrobiales</taxon>
        <taxon>Phyllobacteriaceae</taxon>
        <taxon>Allomesorhizobium</taxon>
    </lineage>
</organism>
<feature type="DNA-binding region" description="H-T-H motif" evidence="4">
    <location>
        <begin position="74"/>
        <end position="93"/>
    </location>
</feature>
<dbReference type="PRINTS" id="PR00455">
    <property type="entry name" value="HTHTETR"/>
</dbReference>
<dbReference type="PANTHER" id="PTHR30055:SF234">
    <property type="entry name" value="HTH-TYPE TRANSCRIPTIONAL REGULATOR BETI"/>
    <property type="match status" value="1"/>
</dbReference>
<gene>
    <name evidence="6" type="ORF">MAXJ12_35359</name>
</gene>
<dbReference type="Proteomes" id="UP000003250">
    <property type="component" value="Unassembled WGS sequence"/>
</dbReference>
<dbReference type="Pfam" id="PF00440">
    <property type="entry name" value="TetR_N"/>
    <property type="match status" value="1"/>
</dbReference>
<feature type="domain" description="HTH tetR-type" evidence="5">
    <location>
        <begin position="52"/>
        <end position="111"/>
    </location>
</feature>
<accession>H0I3K7</accession>
<dbReference type="PROSITE" id="PS50977">
    <property type="entry name" value="HTH_TETR_2"/>
    <property type="match status" value="1"/>
</dbReference>
<dbReference type="InterPro" id="IPR009057">
    <property type="entry name" value="Homeodomain-like_sf"/>
</dbReference>
<dbReference type="InterPro" id="IPR049445">
    <property type="entry name" value="TetR_SbtR-like_C"/>
</dbReference>
<keyword evidence="3" id="KW-0804">Transcription</keyword>
<keyword evidence="2 4" id="KW-0238">DNA-binding</keyword>
<dbReference type="InterPro" id="IPR050109">
    <property type="entry name" value="HTH-type_TetR-like_transc_reg"/>
</dbReference>
<evidence type="ECO:0000313" key="6">
    <source>
        <dbReference type="EMBL" id="EHK52461.1"/>
    </source>
</evidence>
<dbReference type="Pfam" id="PF21597">
    <property type="entry name" value="TetR_C_43"/>
    <property type="match status" value="1"/>
</dbReference>
<dbReference type="SUPFAM" id="SSF46689">
    <property type="entry name" value="Homeodomain-like"/>
    <property type="match status" value="1"/>
</dbReference>
<dbReference type="GO" id="GO:0000976">
    <property type="term" value="F:transcription cis-regulatory region binding"/>
    <property type="evidence" value="ECO:0007669"/>
    <property type="project" value="TreeGrafter"/>
</dbReference>
<proteinExistence type="predicted"/>
<name>H0I3K7_9HYPH</name>
<dbReference type="AlphaFoldDB" id="H0I3K7"/>
<dbReference type="PATRIC" id="fig|1107882.3.peg.6807"/>
<evidence type="ECO:0000313" key="7">
    <source>
        <dbReference type="Proteomes" id="UP000003250"/>
    </source>
</evidence>
<dbReference type="PANTHER" id="PTHR30055">
    <property type="entry name" value="HTH-TYPE TRANSCRIPTIONAL REGULATOR RUTR"/>
    <property type="match status" value="1"/>
</dbReference>
<protein>
    <submittedName>
        <fullName evidence="6">Regulatory protein TetR</fullName>
    </submittedName>
</protein>
<keyword evidence="7" id="KW-1185">Reference proteome</keyword>
<reference evidence="6 7" key="1">
    <citation type="journal article" date="2012" name="J. Bacteriol.">
        <title>Draft Genome Sequence of Mesorhizobium alhagi CCNWXJ12-2T, a Novel Salt-Resistant Species Isolated from the Desert of Northwestern China.</title>
        <authorList>
            <person name="Zhou M."/>
            <person name="Chen W."/>
            <person name="Chen H."/>
            <person name="Wei G."/>
        </authorList>
    </citation>
    <scope>NUCLEOTIDE SEQUENCE [LARGE SCALE GENOMIC DNA]</scope>
    <source>
        <strain evidence="6 7">CCNWXJ12-2</strain>
    </source>
</reference>
<dbReference type="InterPro" id="IPR001647">
    <property type="entry name" value="HTH_TetR"/>
</dbReference>
<keyword evidence="1" id="KW-0805">Transcription regulation</keyword>
<evidence type="ECO:0000259" key="5">
    <source>
        <dbReference type="PROSITE" id="PS50977"/>
    </source>
</evidence>
<dbReference type="Gene3D" id="1.10.357.10">
    <property type="entry name" value="Tetracycline Repressor, domain 2"/>
    <property type="match status" value="1"/>
</dbReference>
<dbReference type="GO" id="GO:0003700">
    <property type="term" value="F:DNA-binding transcription factor activity"/>
    <property type="evidence" value="ECO:0007669"/>
    <property type="project" value="TreeGrafter"/>
</dbReference>
<evidence type="ECO:0000256" key="4">
    <source>
        <dbReference type="PROSITE-ProRule" id="PRU00335"/>
    </source>
</evidence>
<dbReference type="InterPro" id="IPR036271">
    <property type="entry name" value="Tet_transcr_reg_TetR-rel_C_sf"/>
</dbReference>
<evidence type="ECO:0000256" key="3">
    <source>
        <dbReference type="ARBA" id="ARBA00023163"/>
    </source>
</evidence>
<dbReference type="SUPFAM" id="SSF48498">
    <property type="entry name" value="Tetracyclin repressor-like, C-terminal domain"/>
    <property type="match status" value="1"/>
</dbReference>
<sequence length="236" mass="25432">MSTDRRDLLYFIMLAGPLCIPHRQCVISSGAPLHIRGALIRLLKEPMRADARKNYSHLLAVARDVITEHGADASLRDIARKADVGLGTLYRHFPTREALLEALLRASLDELTQKAGELETSSSPDEALVSWFREAVAFTHSYRGIVDLMAAAIADPDSALHASCTTVRSAGARLLLRAQAEGVARADIDGTDLFALIGALGWVGDQPSFAPRADHLVDIIAGAILTSRSGSAVREE</sequence>
<evidence type="ECO:0000256" key="1">
    <source>
        <dbReference type="ARBA" id="ARBA00023015"/>
    </source>
</evidence>
<dbReference type="EMBL" id="AHAM01000330">
    <property type="protein sequence ID" value="EHK52461.1"/>
    <property type="molecule type" value="Genomic_DNA"/>
</dbReference>
<evidence type="ECO:0000256" key="2">
    <source>
        <dbReference type="ARBA" id="ARBA00023125"/>
    </source>
</evidence>